<reference evidence="1 2" key="1">
    <citation type="journal article" date="2018" name="PLoS Genet.">
        <title>Population sequencing reveals clonal diversity and ancestral inbreeding in the grapevine cultivar Chardonnay.</title>
        <authorList>
            <person name="Roach M.J."/>
            <person name="Johnson D.L."/>
            <person name="Bohlmann J."/>
            <person name="van Vuuren H.J."/>
            <person name="Jones S.J."/>
            <person name="Pretorius I.S."/>
            <person name="Schmidt S.A."/>
            <person name="Borneman A.R."/>
        </authorList>
    </citation>
    <scope>NUCLEOTIDE SEQUENCE [LARGE SCALE GENOMIC DNA]</scope>
    <source>
        <strain evidence="2">cv. Chardonnay</strain>
        <tissue evidence="1">Leaf</tissue>
    </source>
</reference>
<proteinExistence type="predicted"/>
<gene>
    <name evidence="1" type="ORF">CK203_091220</name>
</gene>
<protein>
    <submittedName>
        <fullName evidence="1">Uncharacterized protein</fullName>
    </submittedName>
</protein>
<organism evidence="1 2">
    <name type="scientific">Vitis vinifera</name>
    <name type="common">Grape</name>
    <dbReference type="NCBI Taxonomy" id="29760"/>
    <lineage>
        <taxon>Eukaryota</taxon>
        <taxon>Viridiplantae</taxon>
        <taxon>Streptophyta</taxon>
        <taxon>Embryophyta</taxon>
        <taxon>Tracheophyta</taxon>
        <taxon>Spermatophyta</taxon>
        <taxon>Magnoliopsida</taxon>
        <taxon>eudicotyledons</taxon>
        <taxon>Gunneridae</taxon>
        <taxon>Pentapetalae</taxon>
        <taxon>rosids</taxon>
        <taxon>Vitales</taxon>
        <taxon>Vitaceae</taxon>
        <taxon>Viteae</taxon>
        <taxon>Vitis</taxon>
    </lineage>
</organism>
<evidence type="ECO:0000313" key="1">
    <source>
        <dbReference type="EMBL" id="RVW48897.1"/>
    </source>
</evidence>
<name>A0A438EMJ4_VITVI</name>
<dbReference type="AlphaFoldDB" id="A0A438EMJ4"/>
<evidence type="ECO:0000313" key="2">
    <source>
        <dbReference type="Proteomes" id="UP000288805"/>
    </source>
</evidence>
<dbReference type="EMBL" id="QGNW01001238">
    <property type="protein sequence ID" value="RVW48897.1"/>
    <property type="molecule type" value="Genomic_DNA"/>
</dbReference>
<dbReference type="Proteomes" id="UP000288805">
    <property type="component" value="Unassembled WGS sequence"/>
</dbReference>
<comment type="caution">
    <text evidence="1">The sequence shown here is derived from an EMBL/GenBank/DDBJ whole genome shotgun (WGS) entry which is preliminary data.</text>
</comment>
<accession>A0A438EMJ4</accession>
<sequence length="227" mass="26106">MTRCLAWDMSQVLEEELKEDEDMPIQEDIKVEKFLFRFPWEEVISITERSGNAAFSMPFKREEMGWLLEHSKKASGLERHLGFSGKFKGKTRTHLWERMGNTQEGDICTNGNHFQGSFGGKKKGNKAGLSQLVVEGSIWWKPKRWKWAFVVMASLKDGKPNYRLVPDIPSLCARSWPPFFQRSFLRKAMVCVAVEIKEGLHRGEWLHCPVGSSKVIKGLRLDCDGWG</sequence>